<dbReference type="PANTHER" id="PTHR11070:SF2">
    <property type="entry name" value="ATP-DEPENDENT DNA HELICASE SRS2"/>
    <property type="match status" value="1"/>
</dbReference>
<keyword evidence="4 6" id="KW-0067">ATP-binding</keyword>
<evidence type="ECO:0000256" key="5">
    <source>
        <dbReference type="ARBA" id="ARBA00034923"/>
    </source>
</evidence>
<keyword evidence="1 6" id="KW-0547">Nucleotide-binding</keyword>
<dbReference type="SUPFAM" id="SSF52540">
    <property type="entry name" value="P-loop containing nucleoside triphosphate hydrolases"/>
    <property type="match status" value="1"/>
</dbReference>
<evidence type="ECO:0000256" key="3">
    <source>
        <dbReference type="ARBA" id="ARBA00022806"/>
    </source>
</evidence>
<proteinExistence type="predicted"/>
<evidence type="ECO:0000256" key="1">
    <source>
        <dbReference type="ARBA" id="ARBA00022741"/>
    </source>
</evidence>
<organism evidence="8 9">
    <name type="scientific">Taylorella equigenitalis (strain MCE9)</name>
    <dbReference type="NCBI Taxonomy" id="937774"/>
    <lineage>
        <taxon>Bacteria</taxon>
        <taxon>Pseudomonadati</taxon>
        <taxon>Pseudomonadota</taxon>
        <taxon>Betaproteobacteria</taxon>
        <taxon>Burkholderiales</taxon>
        <taxon>Alcaligenaceae</taxon>
        <taxon>Taylorella</taxon>
    </lineage>
</organism>
<dbReference type="GO" id="GO:0005524">
    <property type="term" value="F:ATP binding"/>
    <property type="evidence" value="ECO:0007669"/>
    <property type="project" value="UniProtKB-UniRule"/>
</dbReference>
<dbReference type="GO" id="GO:0043138">
    <property type="term" value="F:3'-5' DNA helicase activity"/>
    <property type="evidence" value="ECO:0007669"/>
    <property type="project" value="TreeGrafter"/>
</dbReference>
<evidence type="ECO:0000313" key="9">
    <source>
        <dbReference type="Proteomes" id="UP000007472"/>
    </source>
</evidence>
<reference evidence="8 9" key="1">
    <citation type="journal article" date="2011" name="J. Bacteriol.">
        <title>Genome sequence of Taylorella equigenitalis MCE9, the causative agent of contagious equine metritis.</title>
        <authorList>
            <person name="Hebert L."/>
            <person name="Moumen B."/>
            <person name="Duquesne F."/>
            <person name="Breuil M.F."/>
            <person name="Laugier C."/>
            <person name="Batto J.M."/>
            <person name="Renault P."/>
            <person name="Petry S."/>
        </authorList>
    </citation>
    <scope>NUCLEOTIDE SEQUENCE [LARGE SCALE GENOMIC DNA]</scope>
    <source>
        <strain evidence="8 9">MCE9</strain>
    </source>
</reference>
<dbReference type="Gene3D" id="3.40.50.300">
    <property type="entry name" value="P-loop containing nucleotide triphosphate hydrolases"/>
    <property type="match status" value="2"/>
</dbReference>
<evidence type="ECO:0000256" key="2">
    <source>
        <dbReference type="ARBA" id="ARBA00022801"/>
    </source>
</evidence>
<feature type="domain" description="UvrD-like helicase ATP-binding" evidence="7">
    <location>
        <begin position="1"/>
        <end position="301"/>
    </location>
</feature>
<feature type="binding site" evidence="6">
    <location>
        <begin position="8"/>
        <end position="15"/>
    </location>
    <ligand>
        <name>ATP</name>
        <dbReference type="ChEBI" id="CHEBI:30616"/>
    </ligand>
</feature>
<evidence type="ECO:0000313" key="8">
    <source>
        <dbReference type="EMBL" id="ADU91576.1"/>
    </source>
</evidence>
<dbReference type="PROSITE" id="PS51198">
    <property type="entry name" value="UVRD_HELICASE_ATP_BIND"/>
    <property type="match status" value="1"/>
</dbReference>
<dbReference type="InterPro" id="IPR014016">
    <property type="entry name" value="UvrD-like_ATP-bd"/>
</dbReference>
<accession>A0A654KI51</accession>
<evidence type="ECO:0000256" key="6">
    <source>
        <dbReference type="PROSITE-ProRule" id="PRU00560"/>
    </source>
</evidence>
<dbReference type="GO" id="GO:0000725">
    <property type="term" value="P:recombinational repair"/>
    <property type="evidence" value="ECO:0007669"/>
    <property type="project" value="TreeGrafter"/>
</dbReference>
<evidence type="ECO:0000259" key="7">
    <source>
        <dbReference type="PROSITE" id="PS51198"/>
    </source>
</evidence>
<dbReference type="KEGG" id="teq:TEQUI_0638"/>
<keyword evidence="2 6" id="KW-0378">Hydrolase</keyword>
<dbReference type="GO" id="GO:0016787">
    <property type="term" value="F:hydrolase activity"/>
    <property type="evidence" value="ECO:0007669"/>
    <property type="project" value="UniProtKB-UniRule"/>
</dbReference>
<dbReference type="EMBL" id="CP002456">
    <property type="protein sequence ID" value="ADU91576.1"/>
    <property type="molecule type" value="Genomic_DNA"/>
</dbReference>
<dbReference type="Pfam" id="PF00580">
    <property type="entry name" value="UvrD-helicase"/>
    <property type="match status" value="1"/>
</dbReference>
<dbReference type="Proteomes" id="UP000007472">
    <property type="component" value="Chromosome"/>
</dbReference>
<dbReference type="AlphaFoldDB" id="A0A654KI51"/>
<name>A0A654KI51_TAYEM</name>
<dbReference type="GO" id="GO:0003677">
    <property type="term" value="F:DNA binding"/>
    <property type="evidence" value="ECO:0007669"/>
    <property type="project" value="InterPro"/>
</dbReference>
<gene>
    <name evidence="8" type="ordered locus">TEQUI_0638</name>
</gene>
<dbReference type="InterPro" id="IPR000212">
    <property type="entry name" value="DNA_helicase_UvrD/REP"/>
</dbReference>
<dbReference type="PANTHER" id="PTHR11070">
    <property type="entry name" value="UVRD / RECB / PCRA DNA HELICASE FAMILY MEMBER"/>
    <property type="match status" value="1"/>
</dbReference>
<protein>
    <recommendedName>
        <fullName evidence="5">DNA 3'-5' helicase II</fullName>
    </recommendedName>
</protein>
<keyword evidence="3 6" id="KW-0347">Helicase</keyword>
<sequence>MKAILIQGVAGSGKTTYITKLAKSLVSTKPALLLTFSRTGRDVLKSYLEKEGLKHHHVMTIDGLANSLLTRLGSKQFLLKEEYVLKNILPCLYKLSVDQLYYSGYLSENNIEIHASNLTSLKALMHDMRFYRAAAVDKYDSNPDIIYDLIGGNLTHNAMVVRRVLSNYDGFRTTWLPDDHDLLIQEDGLYGELDDYWDVEHGFRLPTDIVHDLVELLKDNPIEELIDTYPLIAIDEYHDTNPKQFEFLRLLSTRTNNFVAVGDKFQNIFEWRGSNTEVLFESFLTEFKSECTYLNHSYRYGQNLSAKAGNVISRPIVPMVEHETEIEKFNPKKTSKEVTTVISKDYVQSMMAQFYMFTETKKKSNTPLYYSMGVALISLLFFMRYPYNVPKRHFLEKLLPSHFRTLIDLPFCFLDEDTKEEIYKSIATKNKPFVAVLNLLQSHVNCYFYDSDVYDKRFVEGFKRFFDEDLKDKKMYEVMSEFENLTQLFRMASNALLGHQIGWASWVGLKEDAYSRDYTFGSWPDQLDVFKRRYSEGKGMDFLTVTEAKGREFEQAILFGVDSECNKFRGEASNLGRNQFYIAITRVKKNLFYIDCPDEYIFDKNGYQDLHNHMRVGSLDRISEENGSTKNIALSELRTISKNIKDKNIKFDLNPLEHLIK</sequence>
<evidence type="ECO:0000256" key="4">
    <source>
        <dbReference type="ARBA" id="ARBA00022840"/>
    </source>
</evidence>
<dbReference type="InterPro" id="IPR027417">
    <property type="entry name" value="P-loop_NTPase"/>
</dbReference>